<sequence length="173" mass="18460">MTSAGNETGAETTGTGVSFQQAIATQGALFSQHEELLCSLVESNRALLDQVFQLTGKIIQLTSHSAPSTHSVPVPVSGTSLSANVSSAMPLPVREPNVPVPENYRGDFGSCQSSLTEVSLVFNLQPQSYSSNRSKIAYLISLLSGSVREWGMAVSVHVILRSIRGFCSALVFW</sequence>
<dbReference type="Proteomes" id="UP001501940">
    <property type="component" value="Chromosome 15"/>
</dbReference>
<dbReference type="OMA" id="GQHDQLI"/>
<dbReference type="Ensembl" id="ENSAOCT00000016697.2">
    <property type="protein sequence ID" value="ENSAOCP00000026022.1"/>
    <property type="gene ID" value="ENSAOCG00000014014.2"/>
</dbReference>
<evidence type="ECO:0000313" key="1">
    <source>
        <dbReference type="Ensembl" id="ENSAOCP00000026022.1"/>
    </source>
</evidence>
<proteinExistence type="predicted"/>
<accession>A0A3Q1CEC3</accession>
<reference evidence="1" key="3">
    <citation type="submission" date="2025-09" db="UniProtKB">
        <authorList>
            <consortium name="Ensembl"/>
        </authorList>
    </citation>
    <scope>IDENTIFICATION</scope>
</reference>
<protein>
    <recommendedName>
        <fullName evidence="3">DUF4939 domain-containing protein</fullName>
    </recommendedName>
</protein>
<reference evidence="1 2" key="1">
    <citation type="submission" date="2022-01" db="EMBL/GenBank/DDBJ databases">
        <title>A chromosome-scale genome assembly of the false clownfish, Amphiprion ocellaris.</title>
        <authorList>
            <person name="Ryu T."/>
        </authorList>
    </citation>
    <scope>NUCLEOTIDE SEQUENCE [LARGE SCALE GENOMIC DNA]</scope>
</reference>
<keyword evidence="2" id="KW-1185">Reference proteome</keyword>
<reference evidence="1" key="2">
    <citation type="submission" date="2025-08" db="UniProtKB">
        <authorList>
            <consortium name="Ensembl"/>
        </authorList>
    </citation>
    <scope>IDENTIFICATION</scope>
</reference>
<evidence type="ECO:0008006" key="3">
    <source>
        <dbReference type="Google" id="ProtNLM"/>
    </source>
</evidence>
<name>A0A3Q1CEC3_AMPOC</name>
<dbReference type="GeneTree" id="ENSGT01010000222920"/>
<evidence type="ECO:0000313" key="2">
    <source>
        <dbReference type="Proteomes" id="UP001501940"/>
    </source>
</evidence>
<dbReference type="STRING" id="80972.ENSAOCP00000026022"/>
<dbReference type="AlphaFoldDB" id="A0A3Q1CEC3"/>
<organism evidence="1 2">
    <name type="scientific">Amphiprion ocellaris</name>
    <name type="common">Clown anemonefish</name>
    <dbReference type="NCBI Taxonomy" id="80972"/>
    <lineage>
        <taxon>Eukaryota</taxon>
        <taxon>Metazoa</taxon>
        <taxon>Chordata</taxon>
        <taxon>Craniata</taxon>
        <taxon>Vertebrata</taxon>
        <taxon>Euteleostomi</taxon>
        <taxon>Actinopterygii</taxon>
        <taxon>Neopterygii</taxon>
        <taxon>Teleostei</taxon>
        <taxon>Neoteleostei</taxon>
        <taxon>Acanthomorphata</taxon>
        <taxon>Ovalentaria</taxon>
        <taxon>Pomacentridae</taxon>
        <taxon>Amphiprion</taxon>
    </lineage>
</organism>